<dbReference type="OrthoDB" id="5951731at2759"/>
<reference evidence="2 3" key="1">
    <citation type="journal article" date="2019" name="Commun. Biol.">
        <title>The bagworm genome reveals a unique fibroin gene that provides high tensile strength.</title>
        <authorList>
            <person name="Kono N."/>
            <person name="Nakamura H."/>
            <person name="Ohtoshi R."/>
            <person name="Tomita M."/>
            <person name="Numata K."/>
            <person name="Arakawa K."/>
        </authorList>
    </citation>
    <scope>NUCLEOTIDE SEQUENCE [LARGE SCALE GENOMIC DNA]</scope>
</reference>
<keyword evidence="3" id="KW-1185">Reference proteome</keyword>
<name>A0A4C1W028_EUMVA</name>
<gene>
    <name evidence="2" type="ORF">EVAR_82291_1</name>
</gene>
<protein>
    <recommendedName>
        <fullName evidence="1">Peptidase M12B domain-containing protein</fullName>
    </recommendedName>
</protein>
<dbReference type="Proteomes" id="UP000299102">
    <property type="component" value="Unassembled WGS sequence"/>
</dbReference>
<evidence type="ECO:0000313" key="2">
    <source>
        <dbReference type="EMBL" id="GBP43859.1"/>
    </source>
</evidence>
<sequence length="303" mass="35219">MLLIFCGKCSEERFNLILDAVSRHRFARQEYVQRRFDDWRATTVGFMRNFLVYTVHWFAGRRRRRDVRETTKYIETALVIDRAMFERRNGSTRAEVVHDAIQVANIADLTRLALQCALFITRALRPPALLKSSTSTSGSRASLTYPMTWAAILGICLSGPRHRRDAQHTVIKLHPKISELTKGFSRRAVRSSLSYAAERMASVFCENTYLNFISDFKRTALARTQYSYATKYFRTLNTRVSLVYIESWQSADQADIDRAQDITRAILKFNDYTARKLFKIEKDTTQLLTYVRPTPAARHTLRY</sequence>
<accession>A0A4C1W028</accession>
<feature type="domain" description="Peptidase M12B" evidence="1">
    <location>
        <begin position="228"/>
        <end position="293"/>
    </location>
</feature>
<dbReference type="GO" id="GO:0006508">
    <property type="term" value="P:proteolysis"/>
    <property type="evidence" value="ECO:0007669"/>
    <property type="project" value="InterPro"/>
</dbReference>
<dbReference type="Gene3D" id="3.40.390.10">
    <property type="entry name" value="Collagenase (Catalytic Domain)"/>
    <property type="match status" value="1"/>
</dbReference>
<dbReference type="Pfam" id="PF01421">
    <property type="entry name" value="Reprolysin"/>
    <property type="match status" value="1"/>
</dbReference>
<dbReference type="InterPro" id="IPR024079">
    <property type="entry name" value="MetalloPept_cat_dom_sf"/>
</dbReference>
<dbReference type="STRING" id="151549.A0A4C1W028"/>
<evidence type="ECO:0000259" key="1">
    <source>
        <dbReference type="Pfam" id="PF01421"/>
    </source>
</evidence>
<dbReference type="AlphaFoldDB" id="A0A4C1W028"/>
<evidence type="ECO:0000313" key="3">
    <source>
        <dbReference type="Proteomes" id="UP000299102"/>
    </source>
</evidence>
<dbReference type="InterPro" id="IPR001590">
    <property type="entry name" value="Peptidase_M12B"/>
</dbReference>
<comment type="caution">
    <text evidence="2">The sequence shown here is derived from an EMBL/GenBank/DDBJ whole genome shotgun (WGS) entry which is preliminary data.</text>
</comment>
<dbReference type="EMBL" id="BGZK01000443">
    <property type="protein sequence ID" value="GBP43859.1"/>
    <property type="molecule type" value="Genomic_DNA"/>
</dbReference>
<proteinExistence type="predicted"/>
<dbReference type="PANTHER" id="PTHR11905:SF237">
    <property type="entry name" value="MIND-MELD, ISOFORM J"/>
    <property type="match status" value="1"/>
</dbReference>
<dbReference type="PANTHER" id="PTHR11905">
    <property type="entry name" value="ADAM A DISINTEGRIN AND METALLOPROTEASE DOMAIN"/>
    <property type="match status" value="1"/>
</dbReference>
<dbReference type="GO" id="GO:0004222">
    <property type="term" value="F:metalloendopeptidase activity"/>
    <property type="evidence" value="ECO:0007669"/>
    <property type="project" value="InterPro"/>
</dbReference>
<organism evidence="2 3">
    <name type="scientific">Eumeta variegata</name>
    <name type="common">Bagworm moth</name>
    <name type="synonym">Eumeta japonica</name>
    <dbReference type="NCBI Taxonomy" id="151549"/>
    <lineage>
        <taxon>Eukaryota</taxon>
        <taxon>Metazoa</taxon>
        <taxon>Ecdysozoa</taxon>
        <taxon>Arthropoda</taxon>
        <taxon>Hexapoda</taxon>
        <taxon>Insecta</taxon>
        <taxon>Pterygota</taxon>
        <taxon>Neoptera</taxon>
        <taxon>Endopterygota</taxon>
        <taxon>Lepidoptera</taxon>
        <taxon>Glossata</taxon>
        <taxon>Ditrysia</taxon>
        <taxon>Tineoidea</taxon>
        <taxon>Psychidae</taxon>
        <taxon>Oiketicinae</taxon>
        <taxon>Eumeta</taxon>
    </lineage>
</organism>